<reference evidence="2 3" key="1">
    <citation type="journal article" date="2016" name="Nat. Commun.">
        <title>Thousands of microbial genomes shed light on interconnected biogeochemical processes in an aquifer system.</title>
        <authorList>
            <person name="Anantharaman K."/>
            <person name="Brown C.T."/>
            <person name="Hug L.A."/>
            <person name="Sharon I."/>
            <person name="Castelle C.J."/>
            <person name="Probst A.J."/>
            <person name="Thomas B.C."/>
            <person name="Singh A."/>
            <person name="Wilkins M.J."/>
            <person name="Karaoz U."/>
            <person name="Brodie E.L."/>
            <person name="Williams K.H."/>
            <person name="Hubbard S.S."/>
            <person name="Banfield J.F."/>
        </authorList>
    </citation>
    <scope>NUCLEOTIDE SEQUENCE [LARGE SCALE GENOMIC DNA]</scope>
</reference>
<gene>
    <name evidence="2" type="ORF">A2264_00355</name>
</gene>
<dbReference type="AlphaFoldDB" id="A0A1F4W148"/>
<proteinExistence type="predicted"/>
<accession>A0A1F4W148</accession>
<organism evidence="2 3">
    <name type="scientific">candidate division WWE3 bacterium RIFOXYA2_FULL_46_9</name>
    <dbReference type="NCBI Taxonomy" id="1802636"/>
    <lineage>
        <taxon>Bacteria</taxon>
        <taxon>Katanobacteria</taxon>
    </lineage>
</organism>
<comment type="caution">
    <text evidence="2">The sequence shown here is derived from an EMBL/GenBank/DDBJ whole genome shotgun (WGS) entry which is preliminary data.</text>
</comment>
<name>A0A1F4W148_UNCKA</name>
<protein>
    <recommendedName>
        <fullName evidence="1">ParB-like catalytic effector domain-containing protein</fullName>
    </recommendedName>
</protein>
<dbReference type="Pfam" id="PF24392">
    <property type="entry name" value="Parb-CE"/>
    <property type="match status" value="1"/>
</dbReference>
<dbReference type="Proteomes" id="UP000176614">
    <property type="component" value="Unassembled WGS sequence"/>
</dbReference>
<sequence length="204" mass="23208">MARIVNPTPGDPFGEGHLCDYLRESIWLNTNSGIHYLLPKPYEYADFEILSLDPAKLVPLAKYVLRGNLAILESLEKELLPEGFDIFNLRGMVQIDENNLICPPIIEVWHQDPHKYDGRKVIVDGLHRCYIAHKRGIAITCVLISGKISSDLPVLPLTWNDVLEQDSVPKDKRNYHPGIPPPWKPHEVYRQTFPGSTGPRMPKI</sequence>
<dbReference type="EMBL" id="MEVT01000008">
    <property type="protein sequence ID" value="OGC63136.1"/>
    <property type="molecule type" value="Genomic_DNA"/>
</dbReference>
<evidence type="ECO:0000259" key="1">
    <source>
        <dbReference type="Pfam" id="PF24392"/>
    </source>
</evidence>
<dbReference type="InterPro" id="IPR057241">
    <property type="entry name" value="Parb-CE"/>
</dbReference>
<feature type="domain" description="ParB-like catalytic effector" evidence="1">
    <location>
        <begin position="42"/>
        <end position="154"/>
    </location>
</feature>
<evidence type="ECO:0000313" key="2">
    <source>
        <dbReference type="EMBL" id="OGC63136.1"/>
    </source>
</evidence>
<evidence type="ECO:0000313" key="3">
    <source>
        <dbReference type="Proteomes" id="UP000176614"/>
    </source>
</evidence>